<comment type="similarity">
    <text evidence="1">Belongs to the ROK (NagC/XylR) family.</text>
</comment>
<dbReference type="InterPro" id="IPR000600">
    <property type="entry name" value="ROK"/>
</dbReference>
<dbReference type="Gene3D" id="1.10.10.10">
    <property type="entry name" value="Winged helix-like DNA-binding domain superfamily/Winged helix DNA-binding domain"/>
    <property type="match status" value="1"/>
</dbReference>
<keyword evidence="2" id="KW-0808">Transferase</keyword>
<dbReference type="EMBL" id="JACCBB010000001">
    <property type="protein sequence ID" value="NYD20578.1"/>
    <property type="molecule type" value="Genomic_DNA"/>
</dbReference>
<protein>
    <submittedName>
        <fullName evidence="2">Putative NBD/HSP70 family sugar kinase</fullName>
    </submittedName>
</protein>
<proteinExistence type="inferred from homology"/>
<keyword evidence="2" id="KW-0418">Kinase</keyword>
<dbReference type="RefSeq" id="WP_179748299.1">
    <property type="nucleotide sequence ID" value="NZ_BAAAGN010000002.1"/>
</dbReference>
<evidence type="ECO:0000313" key="3">
    <source>
        <dbReference type="Proteomes" id="UP000521922"/>
    </source>
</evidence>
<dbReference type="PANTHER" id="PTHR18964:SF149">
    <property type="entry name" value="BIFUNCTIONAL UDP-N-ACETYLGLUCOSAMINE 2-EPIMERASE_N-ACETYLMANNOSAMINE KINASE"/>
    <property type="match status" value="1"/>
</dbReference>
<dbReference type="InterPro" id="IPR036388">
    <property type="entry name" value="WH-like_DNA-bd_sf"/>
</dbReference>
<name>A0A7Y9DJD7_9ACTN</name>
<dbReference type="InterPro" id="IPR036390">
    <property type="entry name" value="WH_DNA-bd_sf"/>
</dbReference>
<dbReference type="GO" id="GO:0016301">
    <property type="term" value="F:kinase activity"/>
    <property type="evidence" value="ECO:0007669"/>
    <property type="project" value="UniProtKB-KW"/>
</dbReference>
<dbReference type="Gene3D" id="3.30.420.40">
    <property type="match status" value="4"/>
</dbReference>
<sequence>MPPVDPAVMRRLNATLTFRLLREAPAPLTMTQLTRGTELSRRTLELILDDLTADGWVREVTVGSSGVGRPPRAFEFQPGNALFAAVQLDSHAVRAVVADTHGRLLASERRVLGDYLDPGTTLDQAVDALNAALVASGRQVGAVRAGAVAMPGLVDAEGLVIGLVDAPVWTGVRPSAVLAQSFPFPFVGDNDANLAAVGERWKGAAQGVDSFTWLLAGARNGAGIVIRGEVHRGFRSSAGEIVRAPAVGMSELHEHPLGGLTHPDPRHRARAAQIVERIRSGDREAGALLDEFAAPLARVLATLVWTIAPPLVVLGGGLELAADVLVPRLEAALAAGGAPAVPVRATSLQGDAVLLGALHEARASVDEDLLRAKA</sequence>
<organism evidence="2 3">
    <name type="scientific">Kineococcus aurantiacus</name>
    <dbReference type="NCBI Taxonomy" id="37633"/>
    <lineage>
        <taxon>Bacteria</taxon>
        <taxon>Bacillati</taxon>
        <taxon>Actinomycetota</taxon>
        <taxon>Actinomycetes</taxon>
        <taxon>Kineosporiales</taxon>
        <taxon>Kineosporiaceae</taxon>
        <taxon>Kineococcus</taxon>
    </lineage>
</organism>
<reference evidence="2 3" key="1">
    <citation type="submission" date="2020-07" db="EMBL/GenBank/DDBJ databases">
        <title>Sequencing the genomes of 1000 actinobacteria strains.</title>
        <authorList>
            <person name="Klenk H.-P."/>
        </authorList>
    </citation>
    <scope>NUCLEOTIDE SEQUENCE [LARGE SCALE GENOMIC DNA]</scope>
    <source>
        <strain evidence="2 3">DSM 7487</strain>
    </source>
</reference>
<gene>
    <name evidence="2" type="ORF">BJ968_000118</name>
</gene>
<evidence type="ECO:0000313" key="2">
    <source>
        <dbReference type="EMBL" id="NYD20578.1"/>
    </source>
</evidence>
<dbReference type="SUPFAM" id="SSF53067">
    <property type="entry name" value="Actin-like ATPase domain"/>
    <property type="match status" value="1"/>
</dbReference>
<evidence type="ECO:0000256" key="1">
    <source>
        <dbReference type="ARBA" id="ARBA00006479"/>
    </source>
</evidence>
<dbReference type="InterPro" id="IPR043129">
    <property type="entry name" value="ATPase_NBD"/>
</dbReference>
<dbReference type="SUPFAM" id="SSF46785">
    <property type="entry name" value="Winged helix' DNA-binding domain"/>
    <property type="match status" value="1"/>
</dbReference>
<dbReference type="Proteomes" id="UP000521922">
    <property type="component" value="Unassembled WGS sequence"/>
</dbReference>
<comment type="caution">
    <text evidence="2">The sequence shown here is derived from an EMBL/GenBank/DDBJ whole genome shotgun (WGS) entry which is preliminary data.</text>
</comment>
<keyword evidence="3" id="KW-1185">Reference proteome</keyword>
<accession>A0A7Y9DJD7</accession>
<dbReference type="Pfam" id="PF00480">
    <property type="entry name" value="ROK"/>
    <property type="match status" value="2"/>
</dbReference>
<dbReference type="PANTHER" id="PTHR18964">
    <property type="entry name" value="ROK (REPRESSOR, ORF, KINASE) FAMILY"/>
    <property type="match status" value="1"/>
</dbReference>
<dbReference type="AlphaFoldDB" id="A0A7Y9DJD7"/>